<keyword evidence="3" id="KW-0472">Membrane</keyword>
<dbReference type="SUPFAM" id="SSF52058">
    <property type="entry name" value="L domain-like"/>
    <property type="match status" value="1"/>
</dbReference>
<dbReference type="InterPro" id="IPR001611">
    <property type="entry name" value="Leu-rich_rpt"/>
</dbReference>
<keyword evidence="5" id="KW-1185">Reference proteome</keyword>
<name>A0A8J2MKM1_COTCN</name>
<dbReference type="GO" id="GO:0005737">
    <property type="term" value="C:cytoplasm"/>
    <property type="evidence" value="ECO:0007669"/>
    <property type="project" value="TreeGrafter"/>
</dbReference>
<evidence type="ECO:0000256" key="2">
    <source>
        <dbReference type="ARBA" id="ARBA00022737"/>
    </source>
</evidence>
<evidence type="ECO:0000256" key="3">
    <source>
        <dbReference type="SAM" id="Phobius"/>
    </source>
</evidence>
<keyword evidence="2" id="KW-0677">Repeat</keyword>
<keyword evidence="1" id="KW-0433">Leucine-rich repeat</keyword>
<proteinExistence type="predicted"/>
<keyword evidence="3" id="KW-1133">Transmembrane helix</keyword>
<gene>
    <name evidence="4" type="ORF">HICCMSTLAB_LOCUS3566</name>
</gene>
<dbReference type="PROSITE" id="PS51450">
    <property type="entry name" value="LRR"/>
    <property type="match status" value="1"/>
</dbReference>
<accession>A0A8J2MKM1</accession>
<dbReference type="SMART" id="SM00369">
    <property type="entry name" value="LRR_TYP"/>
    <property type="match status" value="2"/>
</dbReference>
<dbReference type="InterPro" id="IPR032675">
    <property type="entry name" value="LRR_dom_sf"/>
</dbReference>
<feature type="transmembrane region" description="Helical" evidence="3">
    <location>
        <begin position="218"/>
        <end position="244"/>
    </location>
</feature>
<reference evidence="4" key="1">
    <citation type="submission" date="2021-04" db="EMBL/GenBank/DDBJ databases">
        <authorList>
            <person name="Chebbi M.A.C M."/>
        </authorList>
    </citation>
    <scope>NUCLEOTIDE SEQUENCE</scope>
</reference>
<evidence type="ECO:0000313" key="4">
    <source>
        <dbReference type="EMBL" id="CAG5082452.1"/>
    </source>
</evidence>
<dbReference type="AlphaFoldDB" id="A0A8J2MKM1"/>
<dbReference type="Pfam" id="PF13855">
    <property type="entry name" value="LRR_8"/>
    <property type="match status" value="1"/>
</dbReference>
<keyword evidence="3" id="KW-0812">Transmembrane</keyword>
<sequence length="316" mass="35687">MTNKIKVKDKLEDDTLDLSYCDLREVPIREIAPIKKATCLDLSNNSLVSIPNTIVSLTNIIKLDLSKNMLTEIPENIGEMRQLRHLDLYSNQISRLPLSLGELKNLKWLDLKDNPLTAAVASVAGPCSNSSDCQACAKNIVSYLSQVKQSIEEEKVRRKAVVADVPAKKETKKKKKKNAEKIIKVSPATEAIVAEENNGEPEHETVSPKKTTRGTCSIFINILISGILATLLFSIFFVLILIFLPSYNKDLSDIIVKDLEAQTKLPVKYYQELGIVKKDFIFKEMFIFFNKSKLVGAKYYNEIVSYLSVKFNEYFK</sequence>
<dbReference type="InterPro" id="IPR003591">
    <property type="entry name" value="Leu-rich_rpt_typical-subtyp"/>
</dbReference>
<organism evidence="4 5">
    <name type="scientific">Cotesia congregata</name>
    <name type="common">Parasitoid wasp</name>
    <name type="synonym">Apanteles congregatus</name>
    <dbReference type="NCBI Taxonomy" id="51543"/>
    <lineage>
        <taxon>Eukaryota</taxon>
        <taxon>Metazoa</taxon>
        <taxon>Ecdysozoa</taxon>
        <taxon>Arthropoda</taxon>
        <taxon>Hexapoda</taxon>
        <taxon>Insecta</taxon>
        <taxon>Pterygota</taxon>
        <taxon>Neoptera</taxon>
        <taxon>Endopterygota</taxon>
        <taxon>Hymenoptera</taxon>
        <taxon>Apocrita</taxon>
        <taxon>Ichneumonoidea</taxon>
        <taxon>Braconidae</taxon>
        <taxon>Microgastrinae</taxon>
        <taxon>Cotesia</taxon>
    </lineage>
</organism>
<dbReference type="Gene3D" id="3.80.10.10">
    <property type="entry name" value="Ribonuclease Inhibitor"/>
    <property type="match status" value="1"/>
</dbReference>
<evidence type="ECO:0000256" key="1">
    <source>
        <dbReference type="ARBA" id="ARBA00022614"/>
    </source>
</evidence>
<comment type="caution">
    <text evidence="4">The sequence shown here is derived from an EMBL/GenBank/DDBJ whole genome shotgun (WGS) entry which is preliminary data.</text>
</comment>
<dbReference type="Proteomes" id="UP000786811">
    <property type="component" value="Unassembled WGS sequence"/>
</dbReference>
<dbReference type="OrthoDB" id="1394818at2759"/>
<dbReference type="InterPro" id="IPR050216">
    <property type="entry name" value="LRR_domain-containing"/>
</dbReference>
<evidence type="ECO:0000313" key="5">
    <source>
        <dbReference type="Proteomes" id="UP000786811"/>
    </source>
</evidence>
<dbReference type="PANTHER" id="PTHR48051">
    <property type="match status" value="1"/>
</dbReference>
<protein>
    <submittedName>
        <fullName evidence="4">Similar to LRRC59: Leucine-rich repeat-containing protein 59 (Homo sapiens)</fullName>
    </submittedName>
</protein>
<dbReference type="EMBL" id="CAJNRD030001118">
    <property type="protein sequence ID" value="CAG5082452.1"/>
    <property type="molecule type" value="Genomic_DNA"/>
</dbReference>
<dbReference type="PANTHER" id="PTHR48051:SF1">
    <property type="entry name" value="RAS SUPPRESSOR PROTEIN 1"/>
    <property type="match status" value="1"/>
</dbReference>